<dbReference type="Gene3D" id="3.30.300.30">
    <property type="match status" value="1"/>
</dbReference>
<dbReference type="STRING" id="40571.SAMN05660733_00157"/>
<dbReference type="Pfam" id="PF13193">
    <property type="entry name" value="AMP-binding_C"/>
    <property type="match status" value="1"/>
</dbReference>
<dbReference type="InterPro" id="IPR000873">
    <property type="entry name" value="AMP-dep_synth/lig_dom"/>
</dbReference>
<dbReference type="EMBL" id="FWYC01000003">
    <property type="protein sequence ID" value="SMC50570.1"/>
    <property type="molecule type" value="Genomic_DNA"/>
</dbReference>
<dbReference type="eggNOG" id="COG1020">
    <property type="taxonomic scope" value="Bacteria"/>
</dbReference>
<dbReference type="PROSITE" id="PS50075">
    <property type="entry name" value="CARRIER"/>
    <property type="match status" value="1"/>
</dbReference>
<reference evidence="3" key="1">
    <citation type="submission" date="2017-04" db="EMBL/GenBank/DDBJ databases">
        <authorList>
            <person name="Varghese N."/>
            <person name="Submissions S."/>
        </authorList>
    </citation>
    <scope>NUCLEOTIDE SEQUENCE [LARGE SCALE GENOMIC DNA]</scope>
    <source>
        <strain evidence="3">DSM 44073</strain>
    </source>
</reference>
<dbReference type="GO" id="GO:0044550">
    <property type="term" value="P:secondary metabolite biosynthetic process"/>
    <property type="evidence" value="ECO:0007669"/>
    <property type="project" value="TreeGrafter"/>
</dbReference>
<gene>
    <name evidence="2" type="ORF">SAMN05660733_00157</name>
</gene>
<dbReference type="SUPFAM" id="SSF56801">
    <property type="entry name" value="Acetyl-CoA synthetase-like"/>
    <property type="match status" value="1"/>
</dbReference>
<dbReference type="AlphaFoldDB" id="A0A1W1ZPT8"/>
<name>A0A1W1ZPT8_9PSEU</name>
<dbReference type="Proteomes" id="UP000192840">
    <property type="component" value="Unassembled WGS sequence"/>
</dbReference>
<dbReference type="GO" id="GO:0005737">
    <property type="term" value="C:cytoplasm"/>
    <property type="evidence" value="ECO:0007669"/>
    <property type="project" value="TreeGrafter"/>
</dbReference>
<dbReference type="PANTHER" id="PTHR45527:SF1">
    <property type="entry name" value="FATTY ACID SYNTHASE"/>
    <property type="match status" value="1"/>
</dbReference>
<dbReference type="GO" id="GO:0031177">
    <property type="term" value="F:phosphopantetheine binding"/>
    <property type="evidence" value="ECO:0007669"/>
    <property type="project" value="TreeGrafter"/>
</dbReference>
<evidence type="ECO:0000259" key="1">
    <source>
        <dbReference type="PROSITE" id="PS50075"/>
    </source>
</evidence>
<dbReference type="InterPro" id="IPR045851">
    <property type="entry name" value="AMP-bd_C_sf"/>
</dbReference>
<dbReference type="PROSITE" id="PS00455">
    <property type="entry name" value="AMP_BINDING"/>
    <property type="match status" value="1"/>
</dbReference>
<dbReference type="Gene3D" id="3.40.50.12780">
    <property type="entry name" value="N-terminal domain of ligase-like"/>
    <property type="match status" value="1"/>
</dbReference>
<proteinExistence type="predicted"/>
<dbReference type="Pfam" id="PF00501">
    <property type="entry name" value="AMP-binding"/>
    <property type="match status" value="1"/>
</dbReference>
<accession>A0A1W1ZPT8</accession>
<dbReference type="Gene3D" id="1.10.1200.10">
    <property type="entry name" value="ACP-like"/>
    <property type="match status" value="1"/>
</dbReference>
<evidence type="ECO:0000313" key="2">
    <source>
        <dbReference type="EMBL" id="SMC50570.1"/>
    </source>
</evidence>
<dbReference type="InterPro" id="IPR025110">
    <property type="entry name" value="AMP-bd_C"/>
</dbReference>
<evidence type="ECO:0000313" key="3">
    <source>
        <dbReference type="Proteomes" id="UP000192840"/>
    </source>
</evidence>
<dbReference type="PANTHER" id="PTHR45527">
    <property type="entry name" value="NONRIBOSOMAL PEPTIDE SYNTHETASE"/>
    <property type="match status" value="1"/>
</dbReference>
<dbReference type="InterPro" id="IPR042099">
    <property type="entry name" value="ANL_N_sf"/>
</dbReference>
<dbReference type="SUPFAM" id="SSF47336">
    <property type="entry name" value="ACP-like"/>
    <property type="match status" value="1"/>
</dbReference>
<dbReference type="GO" id="GO:0016874">
    <property type="term" value="F:ligase activity"/>
    <property type="evidence" value="ECO:0007669"/>
    <property type="project" value="UniProtKB-KW"/>
</dbReference>
<protein>
    <submittedName>
        <fullName evidence="2">Acyl-CoA synthetase (AMP-forming)/AMP-acid ligase II</fullName>
    </submittedName>
</protein>
<sequence length="577" mass="62537">MGLVRLRKKQGCFLLQSLADKFVNIAHEQPDTPALVWRDRTVSYRELYLSARQAQARIACLPDDGTPLGLRAPKSPESVALVLGCLLAQRRFLLPSATLAEQTLAELFTASGCTTVLSELDAQWPGQGGVNTFTPDPARVTFMLTTSGSTGRPKVVPLTEGAVDRFTDWAAAHFGLTGVVLNYSPLNFDLCLLDIWATLKHGGTVVLADPARGTDAAHLADLLRDNEVEVVQAVPMLFELLAGGPPLPHVRQVIITGDTIAARTLARLPALFPNARIHNLYGCTETNDSLVHELDPARLPAGQIPLGTPLPDVEFRVIAEGGPLHGPGTGELEVRTPFQTTGYLDPALDADRFTADGFYRTGDLVRVGAGGELTLLGRNDFQVKVRGVRTNVQEVERVLQEHPEIAEAAVVAVPDPLAGHLLHAELRRAPSSRLNTLVLRQFCAERLAATSIPSTIRITAEPLPRTSTGKPDRQLLVRRNTKGNKDMDHTREITKFIVEEFVPDISTEDLAADYDLLAGGVIDSLGLLKVIAWLEDRFELAVDDIDLEPDSFRTIAAINAFVNQVQQPAGAQPAAGR</sequence>
<dbReference type="InterPro" id="IPR009081">
    <property type="entry name" value="PP-bd_ACP"/>
</dbReference>
<feature type="domain" description="Carrier" evidence="1">
    <location>
        <begin position="488"/>
        <end position="566"/>
    </location>
</feature>
<dbReference type="InterPro" id="IPR036736">
    <property type="entry name" value="ACP-like_sf"/>
</dbReference>
<keyword evidence="3" id="KW-1185">Reference proteome</keyword>
<keyword evidence="2" id="KW-0436">Ligase</keyword>
<dbReference type="InterPro" id="IPR020845">
    <property type="entry name" value="AMP-binding_CS"/>
</dbReference>
<dbReference type="GO" id="GO:0043041">
    <property type="term" value="P:amino acid activation for nonribosomal peptide biosynthetic process"/>
    <property type="evidence" value="ECO:0007669"/>
    <property type="project" value="TreeGrafter"/>
</dbReference>
<organism evidence="2 3">
    <name type="scientific">Lentzea albidocapillata</name>
    <dbReference type="NCBI Taxonomy" id="40571"/>
    <lineage>
        <taxon>Bacteria</taxon>
        <taxon>Bacillati</taxon>
        <taxon>Actinomycetota</taxon>
        <taxon>Actinomycetes</taxon>
        <taxon>Pseudonocardiales</taxon>
        <taxon>Pseudonocardiaceae</taxon>
        <taxon>Lentzea</taxon>
    </lineage>
</organism>